<dbReference type="PANTHER" id="PTHR30329">
    <property type="entry name" value="STATOR ELEMENT OF FLAGELLAR MOTOR COMPLEX"/>
    <property type="match status" value="1"/>
</dbReference>
<dbReference type="KEGG" id="kde:CDSE_0010"/>
<organism evidence="6 7">
    <name type="scientific">Candidatus Kinetoplastidibacterium desouzai TCC079E</name>
    <dbReference type="NCBI Taxonomy" id="1208919"/>
    <lineage>
        <taxon>Bacteria</taxon>
        <taxon>Pseudomonadati</taxon>
        <taxon>Pseudomonadota</taxon>
        <taxon>Betaproteobacteria</taxon>
        <taxon>Candidatus Kinetoplastidibacterium</taxon>
    </lineage>
</organism>
<sequence length="141" mass="16161">MLLCLTSIISSCSLDIEKTLFKKNTNKETKTLSVFFEANSYNVPDIYIKRIEEFAMFIANNSHLKVRIIGNTDDKGSSEYNIALGQRRANVIYRIIKILGANEEQIEIISLGKEKPIYNDLIQDKNELAKNRRVDIICSRT</sequence>
<dbReference type="PATRIC" id="fig|1208919.3.peg.579"/>
<dbReference type="CDD" id="cd07185">
    <property type="entry name" value="OmpA_C-like"/>
    <property type="match status" value="1"/>
</dbReference>
<dbReference type="InterPro" id="IPR006664">
    <property type="entry name" value="OMP_bac"/>
</dbReference>
<dbReference type="HOGENOM" id="CLU_016890_9_4_4"/>
<dbReference type="InterPro" id="IPR036737">
    <property type="entry name" value="OmpA-like_sf"/>
</dbReference>
<dbReference type="InterPro" id="IPR050330">
    <property type="entry name" value="Bact_OuterMem_StrucFunc"/>
</dbReference>
<feature type="domain" description="OmpA-like" evidence="5">
    <location>
        <begin position="23"/>
        <end position="141"/>
    </location>
</feature>
<dbReference type="Proteomes" id="UP000011547">
    <property type="component" value="Chromosome"/>
</dbReference>
<name>M1LN43_9PROT</name>
<dbReference type="PRINTS" id="PR01021">
    <property type="entry name" value="OMPADOMAIN"/>
</dbReference>
<dbReference type="PANTHER" id="PTHR30329:SF21">
    <property type="entry name" value="LIPOPROTEIN YIAD-RELATED"/>
    <property type="match status" value="1"/>
</dbReference>
<keyword evidence="3" id="KW-0998">Cell outer membrane</keyword>
<comment type="subcellular location">
    <subcellularLocation>
        <location evidence="1">Cell outer membrane</location>
    </subcellularLocation>
</comment>
<evidence type="ECO:0000313" key="7">
    <source>
        <dbReference type="Proteomes" id="UP000011547"/>
    </source>
</evidence>
<accession>M1LN43</accession>
<keyword evidence="2 4" id="KW-0472">Membrane</keyword>
<dbReference type="AlphaFoldDB" id="M1LN43"/>
<dbReference type="eggNOG" id="COG2885">
    <property type="taxonomic scope" value="Bacteria"/>
</dbReference>
<keyword evidence="7" id="KW-1185">Reference proteome</keyword>
<dbReference type="SUPFAM" id="SSF103088">
    <property type="entry name" value="OmpA-like"/>
    <property type="match status" value="1"/>
</dbReference>
<dbReference type="PROSITE" id="PS51123">
    <property type="entry name" value="OMPA_2"/>
    <property type="match status" value="1"/>
</dbReference>
<proteinExistence type="predicted"/>
<keyword evidence="6" id="KW-0449">Lipoprotein</keyword>
<dbReference type="Gene3D" id="3.30.1330.60">
    <property type="entry name" value="OmpA-like domain"/>
    <property type="match status" value="1"/>
</dbReference>
<evidence type="ECO:0000256" key="1">
    <source>
        <dbReference type="ARBA" id="ARBA00004442"/>
    </source>
</evidence>
<reference evidence="6 7" key="1">
    <citation type="journal article" date="2013" name="Genome Biol. Evol.">
        <title>Genome evolution and phylogenomic analysis of candidatus kinetoplastibacterium, the betaproteobacterial endosymbionts of strigomonas and angomonas.</title>
        <authorList>
            <person name="Alves J.M."/>
            <person name="Serrano M.G."/>
            <person name="Maia da Silva F."/>
            <person name="Voegtly L.J."/>
            <person name="Matveyev A.V."/>
            <person name="Teixeira M.M."/>
            <person name="Camargo E.P."/>
            <person name="Buck G.A."/>
        </authorList>
    </citation>
    <scope>NUCLEOTIDE SEQUENCE [LARGE SCALE GENOMIC DNA]</scope>
    <source>
        <strain evidence="6 7">TCC079E</strain>
    </source>
</reference>
<dbReference type="EMBL" id="CP003803">
    <property type="protein sequence ID" value="AGF47137.1"/>
    <property type="molecule type" value="Genomic_DNA"/>
</dbReference>
<evidence type="ECO:0000313" key="6">
    <source>
        <dbReference type="EMBL" id="AGF47137.1"/>
    </source>
</evidence>
<evidence type="ECO:0000256" key="4">
    <source>
        <dbReference type="PROSITE-ProRule" id="PRU00473"/>
    </source>
</evidence>
<gene>
    <name evidence="6" type="ORF">CDSE_0010</name>
</gene>
<protein>
    <submittedName>
        <fullName evidence="6">Peptidoglycan-associated lipoprotein</fullName>
    </submittedName>
</protein>
<evidence type="ECO:0000256" key="3">
    <source>
        <dbReference type="ARBA" id="ARBA00023237"/>
    </source>
</evidence>
<dbReference type="STRING" id="1208919.CDSE_0010"/>
<dbReference type="Pfam" id="PF00691">
    <property type="entry name" value="OmpA"/>
    <property type="match status" value="1"/>
</dbReference>
<dbReference type="GO" id="GO:0009279">
    <property type="term" value="C:cell outer membrane"/>
    <property type="evidence" value="ECO:0007669"/>
    <property type="project" value="UniProtKB-SubCell"/>
</dbReference>
<evidence type="ECO:0000256" key="2">
    <source>
        <dbReference type="ARBA" id="ARBA00023136"/>
    </source>
</evidence>
<dbReference type="InterPro" id="IPR006665">
    <property type="entry name" value="OmpA-like"/>
</dbReference>
<evidence type="ECO:0000259" key="5">
    <source>
        <dbReference type="PROSITE" id="PS51123"/>
    </source>
</evidence>